<keyword evidence="12" id="KW-1185">Reference proteome</keyword>
<dbReference type="SUPFAM" id="SSF52172">
    <property type="entry name" value="CheY-like"/>
    <property type="match status" value="1"/>
</dbReference>
<dbReference type="CDD" id="cd17536">
    <property type="entry name" value="REC_YesN-like"/>
    <property type="match status" value="1"/>
</dbReference>
<sequence length="336" mass="37645">MYSMLIVDDHKHLVESLAATVPWDEYRITRIHKAYNGKQALQIVMEQDIHVLITDIRMPEMSGLELIETIRQRQLDIECILLTGIADFRYAKQAIELQAVNYLLKPVRVEELLPSIRAIADRLEERRSAEAEQERIAAEERRRIGHDLHDILGFTLTSTLMNLEAAKMLLAANREEGLKRLEQSSELLRSGMLTIRQAVRTVQQGRQETELVASLRAFLADAERLAGVTIVSEFEPEAATVDPSFAKTALHAVQEGITNGIRHGGATRFLFRLQLNEGKIRLSLWNDGRPYDGGSEQGIGLAAMRERVEAWGGAVELTSTAEPSGTLLRLTLPYGA</sequence>
<evidence type="ECO:0000313" key="12">
    <source>
        <dbReference type="Proteomes" id="UP000309676"/>
    </source>
</evidence>
<dbReference type="GO" id="GO:0046983">
    <property type="term" value="F:protein dimerization activity"/>
    <property type="evidence" value="ECO:0007669"/>
    <property type="project" value="InterPro"/>
</dbReference>
<evidence type="ECO:0000256" key="7">
    <source>
        <dbReference type="ARBA" id="ARBA00022840"/>
    </source>
</evidence>
<dbReference type="InterPro" id="IPR011006">
    <property type="entry name" value="CheY-like_superfamily"/>
</dbReference>
<dbReference type="InterPro" id="IPR036890">
    <property type="entry name" value="HATPase_C_sf"/>
</dbReference>
<keyword evidence="5" id="KW-0547">Nucleotide-binding</keyword>
<comment type="catalytic activity">
    <reaction evidence="1">
        <text>ATP + protein L-histidine = ADP + protein N-phospho-L-histidine.</text>
        <dbReference type="EC" id="2.7.13.3"/>
    </reaction>
</comment>
<evidence type="ECO:0000256" key="2">
    <source>
        <dbReference type="ARBA" id="ARBA00012438"/>
    </source>
</evidence>
<dbReference type="Pfam" id="PF02518">
    <property type="entry name" value="HATPase_c"/>
    <property type="match status" value="1"/>
</dbReference>
<evidence type="ECO:0000313" key="11">
    <source>
        <dbReference type="EMBL" id="TLS52579.1"/>
    </source>
</evidence>
<dbReference type="InterPro" id="IPR001789">
    <property type="entry name" value="Sig_transdc_resp-reg_receiver"/>
</dbReference>
<dbReference type="OrthoDB" id="9781904at2"/>
<dbReference type="Pfam" id="PF07730">
    <property type="entry name" value="HisKA_3"/>
    <property type="match status" value="1"/>
</dbReference>
<dbReference type="InterPro" id="IPR011712">
    <property type="entry name" value="Sig_transdc_His_kin_sub3_dim/P"/>
</dbReference>
<comment type="caution">
    <text evidence="11">The sequence shown here is derived from an EMBL/GenBank/DDBJ whole genome shotgun (WGS) entry which is preliminary data.</text>
</comment>
<dbReference type="PANTHER" id="PTHR24421:SF10">
    <property type="entry name" value="NITRATE_NITRITE SENSOR PROTEIN NARQ"/>
    <property type="match status" value="1"/>
</dbReference>
<dbReference type="PROSITE" id="PS50110">
    <property type="entry name" value="RESPONSE_REGULATORY"/>
    <property type="match status" value="1"/>
</dbReference>
<dbReference type="EMBL" id="VCIW01000004">
    <property type="protein sequence ID" value="TLS52579.1"/>
    <property type="molecule type" value="Genomic_DNA"/>
</dbReference>
<keyword evidence="3 9" id="KW-0597">Phosphoprotein</keyword>
<keyword evidence="6" id="KW-0418">Kinase</keyword>
<feature type="modified residue" description="4-aspartylphosphate" evidence="9">
    <location>
        <position position="55"/>
    </location>
</feature>
<dbReference type="SMART" id="SM00448">
    <property type="entry name" value="REC"/>
    <property type="match status" value="1"/>
</dbReference>
<evidence type="ECO:0000256" key="6">
    <source>
        <dbReference type="ARBA" id="ARBA00022777"/>
    </source>
</evidence>
<accession>A0A5R9GBW7</accession>
<dbReference type="EC" id="2.7.13.3" evidence="2"/>
<keyword evidence="8" id="KW-0902">Two-component regulatory system</keyword>
<dbReference type="RefSeq" id="WP_138193570.1">
    <property type="nucleotide sequence ID" value="NZ_VCIW01000004.1"/>
</dbReference>
<evidence type="ECO:0000259" key="10">
    <source>
        <dbReference type="PROSITE" id="PS50110"/>
    </source>
</evidence>
<dbReference type="Gene3D" id="1.20.5.1930">
    <property type="match status" value="1"/>
</dbReference>
<protein>
    <recommendedName>
        <fullName evidence="2">histidine kinase</fullName>
        <ecNumber evidence="2">2.7.13.3</ecNumber>
    </recommendedName>
</protein>
<dbReference type="AlphaFoldDB" id="A0A5R9GBW7"/>
<dbReference type="InterPro" id="IPR003594">
    <property type="entry name" value="HATPase_dom"/>
</dbReference>
<dbReference type="PANTHER" id="PTHR24421">
    <property type="entry name" value="NITRATE/NITRITE SENSOR PROTEIN NARX-RELATED"/>
    <property type="match status" value="1"/>
</dbReference>
<evidence type="ECO:0000256" key="8">
    <source>
        <dbReference type="ARBA" id="ARBA00023012"/>
    </source>
</evidence>
<dbReference type="GO" id="GO:0016020">
    <property type="term" value="C:membrane"/>
    <property type="evidence" value="ECO:0007669"/>
    <property type="project" value="InterPro"/>
</dbReference>
<dbReference type="GO" id="GO:0000155">
    <property type="term" value="F:phosphorelay sensor kinase activity"/>
    <property type="evidence" value="ECO:0007669"/>
    <property type="project" value="InterPro"/>
</dbReference>
<evidence type="ECO:0000256" key="9">
    <source>
        <dbReference type="PROSITE-ProRule" id="PRU00169"/>
    </source>
</evidence>
<proteinExistence type="predicted"/>
<reference evidence="11 12" key="1">
    <citation type="submission" date="2019-05" db="EMBL/GenBank/DDBJ databases">
        <authorList>
            <person name="Narsing Rao M.P."/>
            <person name="Li W.J."/>
        </authorList>
    </citation>
    <scope>NUCLEOTIDE SEQUENCE [LARGE SCALE GENOMIC DNA]</scope>
    <source>
        <strain evidence="11 12">SYSU_K30003</strain>
    </source>
</reference>
<feature type="domain" description="Response regulatory" evidence="10">
    <location>
        <begin position="3"/>
        <end position="120"/>
    </location>
</feature>
<dbReference type="SMART" id="SM00387">
    <property type="entry name" value="HATPase_c"/>
    <property type="match status" value="1"/>
</dbReference>
<dbReference type="Pfam" id="PF00072">
    <property type="entry name" value="Response_reg"/>
    <property type="match status" value="1"/>
</dbReference>
<keyword evidence="4" id="KW-0808">Transferase</keyword>
<keyword evidence="7" id="KW-0067">ATP-binding</keyword>
<evidence type="ECO:0000256" key="1">
    <source>
        <dbReference type="ARBA" id="ARBA00000085"/>
    </source>
</evidence>
<dbReference type="Gene3D" id="3.30.565.10">
    <property type="entry name" value="Histidine kinase-like ATPase, C-terminal domain"/>
    <property type="match status" value="1"/>
</dbReference>
<name>A0A5R9GBW7_9BACL</name>
<evidence type="ECO:0000256" key="5">
    <source>
        <dbReference type="ARBA" id="ARBA00022741"/>
    </source>
</evidence>
<dbReference type="Gene3D" id="3.40.50.2300">
    <property type="match status" value="1"/>
</dbReference>
<evidence type="ECO:0000256" key="3">
    <source>
        <dbReference type="ARBA" id="ARBA00022553"/>
    </source>
</evidence>
<dbReference type="InterPro" id="IPR050482">
    <property type="entry name" value="Sensor_HK_TwoCompSys"/>
</dbReference>
<dbReference type="Proteomes" id="UP000309676">
    <property type="component" value="Unassembled WGS sequence"/>
</dbReference>
<evidence type="ECO:0000256" key="4">
    <source>
        <dbReference type="ARBA" id="ARBA00022679"/>
    </source>
</evidence>
<dbReference type="SUPFAM" id="SSF55874">
    <property type="entry name" value="ATPase domain of HSP90 chaperone/DNA topoisomerase II/histidine kinase"/>
    <property type="match status" value="1"/>
</dbReference>
<dbReference type="CDD" id="cd16917">
    <property type="entry name" value="HATPase_UhpB-NarQ-NarX-like"/>
    <property type="match status" value="1"/>
</dbReference>
<gene>
    <name evidence="11" type="ORF">FE782_08045</name>
</gene>
<dbReference type="GO" id="GO:0005524">
    <property type="term" value="F:ATP binding"/>
    <property type="evidence" value="ECO:0007669"/>
    <property type="project" value="UniProtKB-KW"/>
</dbReference>
<organism evidence="11 12">
    <name type="scientific">Paenibacillus antri</name>
    <dbReference type="NCBI Taxonomy" id="2582848"/>
    <lineage>
        <taxon>Bacteria</taxon>
        <taxon>Bacillati</taxon>
        <taxon>Bacillota</taxon>
        <taxon>Bacilli</taxon>
        <taxon>Bacillales</taxon>
        <taxon>Paenibacillaceae</taxon>
        <taxon>Paenibacillus</taxon>
    </lineage>
</organism>